<accession>A0A1R4FC68</accession>
<dbReference type="EMBL" id="FUHU01000020">
    <property type="protein sequence ID" value="SJM53498.1"/>
    <property type="molecule type" value="Genomic_DNA"/>
</dbReference>
<dbReference type="GO" id="GO:0002949">
    <property type="term" value="P:tRNA threonylcarbamoyladenosine modification"/>
    <property type="evidence" value="ECO:0007669"/>
    <property type="project" value="InterPro"/>
</dbReference>
<protein>
    <submittedName>
        <fullName evidence="2">TsaB protein, required for threonylcarbamoyladenosine (T(6)A) formation in tRNA</fullName>
    </submittedName>
</protein>
<keyword evidence="3" id="KW-1185">Reference proteome</keyword>
<dbReference type="RefSeq" id="WP_159456887.1">
    <property type="nucleotide sequence ID" value="NZ_FUHU01000020.1"/>
</dbReference>
<dbReference type="InterPro" id="IPR000905">
    <property type="entry name" value="Gcp-like_dom"/>
</dbReference>
<sequence length="185" mass="19305">MILAIDTSLGTSFALIDGDETVIDYRGTDSRSHAETLGPLIAQAMQHRDRIEQVVVGMGPGAFTGLRVGIAAGESIATGLGVERVKVCSHDAAGLAAAERTLVTSDVRRGERAWSLYEAGRRIEGPSLAKADAVPTPADAVRVDIDSVDAVSLARNAARSEQVSAALYLRPADAMVPGAPKRVSV</sequence>
<dbReference type="InterPro" id="IPR022496">
    <property type="entry name" value="T6A_TsaB"/>
</dbReference>
<gene>
    <name evidence="2" type="ORF">CZ674_03800</name>
</gene>
<evidence type="ECO:0000259" key="1">
    <source>
        <dbReference type="Pfam" id="PF00814"/>
    </source>
</evidence>
<dbReference type="Pfam" id="PF00814">
    <property type="entry name" value="TsaD"/>
    <property type="match status" value="1"/>
</dbReference>
<dbReference type="InterPro" id="IPR043129">
    <property type="entry name" value="ATPase_NBD"/>
</dbReference>
<dbReference type="Gene3D" id="3.30.420.40">
    <property type="match status" value="1"/>
</dbReference>
<evidence type="ECO:0000313" key="2">
    <source>
        <dbReference type="EMBL" id="SJM53498.1"/>
    </source>
</evidence>
<name>A0A1R4FC68_9MICO</name>
<feature type="domain" description="Gcp-like" evidence="1">
    <location>
        <begin position="30"/>
        <end position="120"/>
    </location>
</feature>
<dbReference type="GeneID" id="303172331"/>
<reference evidence="2 3" key="1">
    <citation type="submission" date="2017-02" db="EMBL/GenBank/DDBJ databases">
        <authorList>
            <person name="Peterson S.W."/>
        </authorList>
    </citation>
    <scope>NUCLEOTIDE SEQUENCE [LARGE SCALE GENOMIC DNA]</scope>
    <source>
        <strain evidence="2 3">LMG 22410</strain>
    </source>
</reference>
<evidence type="ECO:0000313" key="3">
    <source>
        <dbReference type="Proteomes" id="UP000195787"/>
    </source>
</evidence>
<dbReference type="NCBIfam" id="TIGR03725">
    <property type="entry name" value="T6A_YeaZ"/>
    <property type="match status" value="1"/>
</dbReference>
<dbReference type="OrthoDB" id="9809995at2"/>
<organism evidence="2 3">
    <name type="scientific">Agrococcus casei LMG 22410</name>
    <dbReference type="NCBI Taxonomy" id="1255656"/>
    <lineage>
        <taxon>Bacteria</taxon>
        <taxon>Bacillati</taxon>
        <taxon>Actinomycetota</taxon>
        <taxon>Actinomycetes</taxon>
        <taxon>Micrococcales</taxon>
        <taxon>Microbacteriaceae</taxon>
        <taxon>Agrococcus</taxon>
    </lineage>
</organism>
<proteinExistence type="predicted"/>
<dbReference type="AlphaFoldDB" id="A0A1R4FC68"/>
<dbReference type="Proteomes" id="UP000195787">
    <property type="component" value="Unassembled WGS sequence"/>
</dbReference>
<dbReference type="SUPFAM" id="SSF53067">
    <property type="entry name" value="Actin-like ATPase domain"/>
    <property type="match status" value="1"/>
</dbReference>